<dbReference type="EMBL" id="CAJNDS010002068">
    <property type="protein sequence ID" value="CAE7302923.1"/>
    <property type="molecule type" value="Genomic_DNA"/>
</dbReference>
<accession>A0A812N7P3</accession>
<evidence type="ECO:0000313" key="1">
    <source>
        <dbReference type="EMBL" id="CAE7302923.1"/>
    </source>
</evidence>
<evidence type="ECO:0000313" key="2">
    <source>
        <dbReference type="Proteomes" id="UP000604046"/>
    </source>
</evidence>
<gene>
    <name evidence="1" type="primary">Spon1</name>
    <name evidence="1" type="ORF">SNAT2548_LOCUS15934</name>
</gene>
<reference evidence="1" key="1">
    <citation type="submission" date="2021-02" db="EMBL/GenBank/DDBJ databases">
        <authorList>
            <person name="Dougan E. K."/>
            <person name="Rhodes N."/>
            <person name="Thang M."/>
            <person name="Chan C."/>
        </authorList>
    </citation>
    <scope>NUCLEOTIDE SEQUENCE</scope>
</reference>
<organism evidence="1 2">
    <name type="scientific">Symbiodinium natans</name>
    <dbReference type="NCBI Taxonomy" id="878477"/>
    <lineage>
        <taxon>Eukaryota</taxon>
        <taxon>Sar</taxon>
        <taxon>Alveolata</taxon>
        <taxon>Dinophyceae</taxon>
        <taxon>Suessiales</taxon>
        <taxon>Symbiodiniaceae</taxon>
        <taxon>Symbiodinium</taxon>
    </lineage>
</organism>
<name>A0A812N7P3_9DINO</name>
<sequence>MLYWLTTCRRLGAVEYFAPYFQVGLLKRLARVTRPGGLLILLGREPEELQVDDETSQLAVDIQCFRDSVILLGRKRPYREMPRRWVAEQLWQQGLQLEGGRRFPRRLDLEKVERNLAWAEEELERVPDLELRNQLSRHLDRLRARVAASASLRKGHTFGEDYGLILRKPKG</sequence>
<protein>
    <submittedName>
        <fullName evidence="1">Spon1 protein</fullName>
    </submittedName>
</protein>
<proteinExistence type="predicted"/>
<dbReference type="Proteomes" id="UP000604046">
    <property type="component" value="Unassembled WGS sequence"/>
</dbReference>
<comment type="caution">
    <text evidence="1">The sequence shown here is derived from an EMBL/GenBank/DDBJ whole genome shotgun (WGS) entry which is preliminary data.</text>
</comment>
<dbReference type="AlphaFoldDB" id="A0A812N7P3"/>
<dbReference type="OrthoDB" id="429136at2759"/>
<keyword evidence="2" id="KW-1185">Reference proteome</keyword>